<evidence type="ECO:0000313" key="2">
    <source>
        <dbReference type="EMBL" id="RPF70286.1"/>
    </source>
</evidence>
<dbReference type="InterPro" id="IPR007410">
    <property type="entry name" value="LpqE-like"/>
</dbReference>
<keyword evidence="1" id="KW-0732">Signal</keyword>
<evidence type="ECO:0000256" key="1">
    <source>
        <dbReference type="SAM" id="SignalP"/>
    </source>
</evidence>
<dbReference type="PANTHER" id="PTHR36302">
    <property type="entry name" value="BLR7088 PROTEIN"/>
    <property type="match status" value="1"/>
</dbReference>
<dbReference type="Pfam" id="PF04314">
    <property type="entry name" value="PCuAC"/>
    <property type="match status" value="1"/>
</dbReference>
<keyword evidence="3" id="KW-1185">Reference proteome</keyword>
<dbReference type="Gene3D" id="2.60.40.1890">
    <property type="entry name" value="PCu(A)C copper chaperone"/>
    <property type="match status" value="1"/>
</dbReference>
<dbReference type="Proteomes" id="UP000275232">
    <property type="component" value="Unassembled WGS sequence"/>
</dbReference>
<dbReference type="SUPFAM" id="SSF110087">
    <property type="entry name" value="DR1885-like metal-binding protein"/>
    <property type="match status" value="1"/>
</dbReference>
<dbReference type="PROSITE" id="PS51257">
    <property type="entry name" value="PROKAR_LIPOPROTEIN"/>
    <property type="match status" value="1"/>
</dbReference>
<dbReference type="AlphaFoldDB" id="A0A3N5CPJ7"/>
<accession>A0A3N5CPJ7</accession>
<gene>
    <name evidence="2" type="ORF">EG799_00565</name>
</gene>
<reference evidence="2 3" key="1">
    <citation type="submission" date="2018-11" db="EMBL/GenBank/DDBJ databases">
        <title>Erythrobacter spongiae sp. nov., isolated from a marine sponge.</title>
        <authorList>
            <person name="Zhuang L."/>
            <person name="Luo L."/>
        </authorList>
    </citation>
    <scope>NUCLEOTIDE SEQUENCE [LARGE SCALE GENOMIC DNA]</scope>
    <source>
        <strain evidence="2 3">HN-E23</strain>
    </source>
</reference>
<organism evidence="2 3">
    <name type="scientific">Aurantiacibacter spongiae</name>
    <dbReference type="NCBI Taxonomy" id="2488860"/>
    <lineage>
        <taxon>Bacteria</taxon>
        <taxon>Pseudomonadati</taxon>
        <taxon>Pseudomonadota</taxon>
        <taxon>Alphaproteobacteria</taxon>
        <taxon>Sphingomonadales</taxon>
        <taxon>Erythrobacteraceae</taxon>
        <taxon>Aurantiacibacter</taxon>
    </lineage>
</organism>
<dbReference type="EMBL" id="RPFZ01000001">
    <property type="protein sequence ID" value="RPF70286.1"/>
    <property type="molecule type" value="Genomic_DNA"/>
</dbReference>
<feature type="signal peptide" evidence="1">
    <location>
        <begin position="1"/>
        <end position="21"/>
    </location>
</feature>
<dbReference type="InterPro" id="IPR036182">
    <property type="entry name" value="PCuAC_sf"/>
</dbReference>
<proteinExistence type="predicted"/>
<evidence type="ECO:0000313" key="3">
    <source>
        <dbReference type="Proteomes" id="UP000275232"/>
    </source>
</evidence>
<sequence>MNMKTILACAGALSLSLGVVACGDADEPANTAPEAPEGIAVTDGWMSLPAVEGNPAAVYFTISNTGDNQATLRSAAVMGAQSATLHDTVEYDFQQDMQELPAVPVMPGDTLEFVPGGRHVMAMNPDATLDPGSETEVTLTFAGGDKISFPVTIYASGDMPDGAATADAEAAE</sequence>
<dbReference type="PANTHER" id="PTHR36302:SF1">
    <property type="entry name" value="COPPER CHAPERONE PCU(A)C"/>
    <property type="match status" value="1"/>
</dbReference>
<name>A0A3N5CPJ7_9SPHN</name>
<feature type="chain" id="PRO_5017944539" evidence="1">
    <location>
        <begin position="22"/>
        <end position="172"/>
    </location>
</feature>
<comment type="caution">
    <text evidence="2">The sequence shown here is derived from an EMBL/GenBank/DDBJ whole genome shotgun (WGS) entry which is preliminary data.</text>
</comment>
<dbReference type="OrthoDB" id="9796962at2"/>
<protein>
    <submittedName>
        <fullName evidence="2">Copper chaperone PCu(A)C</fullName>
    </submittedName>
</protein>
<dbReference type="RefSeq" id="WP_123877600.1">
    <property type="nucleotide sequence ID" value="NZ_RPFZ01000001.1"/>
</dbReference>
<dbReference type="InterPro" id="IPR058248">
    <property type="entry name" value="Lxx211020-like"/>
</dbReference>